<reference evidence="1" key="1">
    <citation type="submission" date="2021-03" db="EMBL/GenBank/DDBJ databases">
        <title>Agromyces archimandritus sp. nov., isolated from the cockroach Archimandrita tessellata.</title>
        <authorList>
            <person name="Guzman J."/>
            <person name="Ortuzar M."/>
            <person name="Poehlein A."/>
            <person name="Daniel R."/>
            <person name="Trujillo M."/>
            <person name="Vilcinskas A."/>
        </authorList>
    </citation>
    <scope>NUCLEOTIDE SEQUENCE</scope>
    <source>
        <strain evidence="1">G127AT</strain>
    </source>
</reference>
<proteinExistence type="predicted"/>
<dbReference type="Proteomes" id="UP000671914">
    <property type="component" value="Chromosome"/>
</dbReference>
<gene>
    <name evidence="1" type="ORF">G127AT_12580</name>
</gene>
<keyword evidence="2" id="KW-1185">Reference proteome</keyword>
<dbReference type="RefSeq" id="WP_210897401.1">
    <property type="nucleotide sequence ID" value="NZ_CP071696.1"/>
</dbReference>
<dbReference type="AlphaFoldDB" id="A0A975FLJ9"/>
<accession>A0A975FLJ9</accession>
<evidence type="ECO:0000313" key="2">
    <source>
        <dbReference type="Proteomes" id="UP000671914"/>
    </source>
</evidence>
<organism evidence="1 2">
    <name type="scientific">Agromyces archimandritae</name>
    <dbReference type="NCBI Taxonomy" id="2781962"/>
    <lineage>
        <taxon>Bacteria</taxon>
        <taxon>Bacillati</taxon>
        <taxon>Actinomycetota</taxon>
        <taxon>Actinomycetes</taxon>
        <taxon>Micrococcales</taxon>
        <taxon>Microbacteriaceae</taxon>
        <taxon>Agromyces</taxon>
    </lineage>
</organism>
<name>A0A975FLJ9_9MICO</name>
<sequence>MPNLLATGRPSAVIVDSTETTHVVYCSACRASWIYLDAVLAEERATSHRLIERERALPRCSVDGCSEYGVARGLCRPHYDRQRYQARKAAS</sequence>
<protein>
    <submittedName>
        <fullName evidence="1">Uncharacterized protein</fullName>
    </submittedName>
</protein>
<dbReference type="KEGG" id="aarc:G127AT_12580"/>
<dbReference type="EMBL" id="CP071696">
    <property type="protein sequence ID" value="QTX04121.1"/>
    <property type="molecule type" value="Genomic_DNA"/>
</dbReference>
<evidence type="ECO:0000313" key="1">
    <source>
        <dbReference type="EMBL" id="QTX04121.1"/>
    </source>
</evidence>